<comment type="subcellular location">
    <subcellularLocation>
        <location evidence="16">Cell membrane</location>
        <topology evidence="16">Single-pass membrane protein</topology>
    </subcellularLocation>
</comment>
<sequence>MAASKDSLKQTIFVALIMCVVFSVIVSSAAVILKPMQEANKALDLNKNVLSAAGLLEPGMSADEVNAEFAKFQVKLVDIATGDYLTDDQMSGLGITAEGYDQKSAAKDPAFSNALDSKVDIALIKRQANYATVYVLEDDNGQLDRVVLPVHGYGLWSTMYGFLALEGDANTILGLSFYSHGETPGLGGEIDNPSWRAQWPGVKLFDANDQLIITVDSKASGDSVIDGLSGATLTTRGVDHLVKFWMGEHALGPYLEKLKAGV</sequence>
<dbReference type="RefSeq" id="WP_237442692.1">
    <property type="nucleotide sequence ID" value="NZ_CAKLPX010000001.1"/>
</dbReference>
<evidence type="ECO:0000259" key="18">
    <source>
        <dbReference type="SMART" id="SM00900"/>
    </source>
</evidence>
<name>A0ABM9AA45_9GAMM</name>
<keyword evidence="15 16" id="KW-0739">Sodium transport</keyword>
<evidence type="ECO:0000256" key="10">
    <source>
        <dbReference type="ARBA" id="ARBA00023027"/>
    </source>
</evidence>
<evidence type="ECO:0000256" key="13">
    <source>
        <dbReference type="ARBA" id="ARBA00023075"/>
    </source>
</evidence>
<keyword evidence="20" id="KW-1185">Reference proteome</keyword>
<keyword evidence="10 16" id="KW-0520">NAD</keyword>
<dbReference type="Pfam" id="PF04205">
    <property type="entry name" value="FMN_bind"/>
    <property type="match status" value="1"/>
</dbReference>
<keyword evidence="12 16" id="KW-0406">Ion transport</keyword>
<keyword evidence="8 16" id="KW-1278">Translocase</keyword>
<evidence type="ECO:0000256" key="16">
    <source>
        <dbReference type="HAMAP-Rule" id="MF_00427"/>
    </source>
</evidence>
<comment type="similarity">
    <text evidence="16 17">Belongs to the NqrC family.</text>
</comment>
<comment type="caution">
    <text evidence="16">Lacks conserved residue(s) required for the propagation of feature annotation.</text>
</comment>
<proteinExistence type="inferred from homology"/>
<keyword evidence="9 16" id="KW-1133">Transmembrane helix</keyword>
<feature type="modified residue" description="FMN phosphoryl threonine" evidence="16">
    <location>
        <position position="232"/>
    </location>
</feature>
<keyword evidence="6 16" id="KW-0288">FMN</keyword>
<dbReference type="InterPro" id="IPR007329">
    <property type="entry name" value="FMN-bd"/>
</dbReference>
<keyword evidence="5 16" id="KW-0285">Flavoprotein</keyword>
<evidence type="ECO:0000256" key="14">
    <source>
        <dbReference type="ARBA" id="ARBA00023136"/>
    </source>
</evidence>
<comment type="catalytic activity">
    <reaction evidence="16 17">
        <text>a ubiquinone + n Na(+)(in) + NADH + H(+) = a ubiquinol + n Na(+)(out) + NAD(+)</text>
        <dbReference type="Rhea" id="RHEA:47748"/>
        <dbReference type="Rhea" id="RHEA-COMP:9565"/>
        <dbReference type="Rhea" id="RHEA-COMP:9566"/>
        <dbReference type="ChEBI" id="CHEBI:15378"/>
        <dbReference type="ChEBI" id="CHEBI:16389"/>
        <dbReference type="ChEBI" id="CHEBI:17976"/>
        <dbReference type="ChEBI" id="CHEBI:29101"/>
        <dbReference type="ChEBI" id="CHEBI:57540"/>
        <dbReference type="ChEBI" id="CHEBI:57945"/>
        <dbReference type="EC" id="7.2.1.1"/>
    </reaction>
</comment>
<dbReference type="NCBIfam" id="NF003749">
    <property type="entry name" value="PRK05346.1-5"/>
    <property type="match status" value="1"/>
</dbReference>
<dbReference type="NCBIfam" id="TIGR01938">
    <property type="entry name" value="nqrC"/>
    <property type="match status" value="1"/>
</dbReference>
<evidence type="ECO:0000256" key="8">
    <source>
        <dbReference type="ARBA" id="ARBA00022967"/>
    </source>
</evidence>
<feature type="domain" description="FMN-binding" evidence="18">
    <location>
        <begin position="154"/>
        <end position="249"/>
    </location>
</feature>
<evidence type="ECO:0000256" key="9">
    <source>
        <dbReference type="ARBA" id="ARBA00022989"/>
    </source>
</evidence>
<evidence type="ECO:0000256" key="2">
    <source>
        <dbReference type="ARBA" id="ARBA00022475"/>
    </source>
</evidence>
<dbReference type="PIRSF" id="PIRSF009437">
    <property type="entry name" value="NQR-1_subunit_C"/>
    <property type="match status" value="1"/>
</dbReference>
<keyword evidence="11 16" id="KW-0915">Sodium</keyword>
<dbReference type="SMART" id="SM00900">
    <property type="entry name" value="FMN_bind"/>
    <property type="match status" value="1"/>
</dbReference>
<comment type="function">
    <text evidence="16">NQR complex catalyzes the reduction of ubiquinone-1 to ubiquinol by two successive reactions, coupled with the transport of Na(+) ions from the cytoplasm to the periplasm. NqrA to NqrE are probably involved in the second step, the conversion of ubisemiquinone to ubiquinol.</text>
</comment>
<evidence type="ECO:0000313" key="19">
    <source>
        <dbReference type="EMBL" id="CAH0989989.1"/>
    </source>
</evidence>
<evidence type="ECO:0000256" key="15">
    <source>
        <dbReference type="ARBA" id="ARBA00023201"/>
    </source>
</evidence>
<evidence type="ECO:0000256" key="17">
    <source>
        <dbReference type="PIRNR" id="PIRNR009437"/>
    </source>
</evidence>
<comment type="caution">
    <text evidence="19">The sequence shown here is derived from an EMBL/GenBank/DDBJ whole genome shotgun (WGS) entry which is preliminary data.</text>
</comment>
<evidence type="ECO:0000256" key="5">
    <source>
        <dbReference type="ARBA" id="ARBA00022630"/>
    </source>
</evidence>
<keyword evidence="4 16" id="KW-0597">Phosphoprotein</keyword>
<evidence type="ECO:0000313" key="20">
    <source>
        <dbReference type="Proteomes" id="UP000838100"/>
    </source>
</evidence>
<feature type="transmembrane region" description="Helical" evidence="16">
    <location>
        <begin position="12"/>
        <end position="33"/>
    </location>
</feature>
<dbReference type="EC" id="7.2.1.1" evidence="16 17"/>
<keyword evidence="7 16" id="KW-0812">Transmembrane</keyword>
<evidence type="ECO:0000256" key="4">
    <source>
        <dbReference type="ARBA" id="ARBA00022553"/>
    </source>
</evidence>
<keyword evidence="3" id="KW-0997">Cell inner membrane</keyword>
<dbReference type="InterPro" id="IPR010204">
    <property type="entry name" value="NqrC"/>
</dbReference>
<comment type="cofactor">
    <cofactor evidence="16 17">
        <name>FMN</name>
        <dbReference type="ChEBI" id="CHEBI:58210"/>
    </cofactor>
</comment>
<evidence type="ECO:0000256" key="3">
    <source>
        <dbReference type="ARBA" id="ARBA00022519"/>
    </source>
</evidence>
<comment type="subunit">
    <text evidence="16 17">Composed of six subunits; NqrA, NqrB, NqrC, NqrD, NqrE and NqrF.</text>
</comment>
<dbReference type="Proteomes" id="UP000838100">
    <property type="component" value="Unassembled WGS sequence"/>
</dbReference>
<protein>
    <recommendedName>
        <fullName evidence="16 17">Na(+)-translocating NADH-quinone reductase subunit C</fullName>
        <shortName evidence="16 17">Na(+)-NQR subunit C</shortName>
        <shortName evidence="16 17">Na(+)-translocating NQR subunit C</shortName>
        <ecNumber evidence="16 17">7.2.1.1</ecNumber>
    </recommendedName>
    <alternativeName>
        <fullName evidence="16 17">NQR complex subunit C</fullName>
    </alternativeName>
    <alternativeName>
        <fullName evidence="16 17">NQR-1 subunit C</fullName>
    </alternativeName>
</protein>
<dbReference type="EMBL" id="CAKLPX010000001">
    <property type="protein sequence ID" value="CAH0989989.1"/>
    <property type="molecule type" value="Genomic_DNA"/>
</dbReference>
<dbReference type="HAMAP" id="MF_00427">
    <property type="entry name" value="NqrC"/>
    <property type="match status" value="1"/>
</dbReference>
<dbReference type="PANTHER" id="PTHR37838:SF1">
    <property type="entry name" value="NA(+)-TRANSLOCATING NADH-QUINONE REDUCTASE SUBUNIT C"/>
    <property type="match status" value="1"/>
</dbReference>
<evidence type="ECO:0000256" key="12">
    <source>
        <dbReference type="ARBA" id="ARBA00023065"/>
    </source>
</evidence>
<keyword evidence="14 16" id="KW-0472">Membrane</keyword>
<keyword evidence="13 16" id="KW-0830">Ubiquinone</keyword>
<dbReference type="PANTHER" id="PTHR37838">
    <property type="entry name" value="NA(+)-TRANSLOCATING NADH-QUINONE REDUCTASE SUBUNIT C"/>
    <property type="match status" value="1"/>
</dbReference>
<evidence type="ECO:0000256" key="11">
    <source>
        <dbReference type="ARBA" id="ARBA00023053"/>
    </source>
</evidence>
<evidence type="ECO:0000256" key="7">
    <source>
        <dbReference type="ARBA" id="ARBA00022692"/>
    </source>
</evidence>
<gene>
    <name evidence="16 19" type="primary">nqrC</name>
    <name evidence="19" type="ORF">SIN8267_00066</name>
</gene>
<keyword evidence="1 16" id="KW-0813">Transport</keyword>
<evidence type="ECO:0000256" key="6">
    <source>
        <dbReference type="ARBA" id="ARBA00022643"/>
    </source>
</evidence>
<accession>A0ABM9AA45</accession>
<evidence type="ECO:0000256" key="1">
    <source>
        <dbReference type="ARBA" id="ARBA00022448"/>
    </source>
</evidence>
<reference evidence="19" key="1">
    <citation type="submission" date="2021-12" db="EMBL/GenBank/DDBJ databases">
        <authorList>
            <person name="Rodrigo-Torres L."/>
            <person name="Arahal R. D."/>
            <person name="Lucena T."/>
        </authorList>
    </citation>
    <scope>NUCLEOTIDE SEQUENCE</scope>
    <source>
        <strain evidence="19">CECT 8267</strain>
    </source>
</reference>
<keyword evidence="2 16" id="KW-1003">Cell membrane</keyword>
<organism evidence="19 20">
    <name type="scientific">Sinobacterium norvegicum</name>
    <dbReference type="NCBI Taxonomy" id="1641715"/>
    <lineage>
        <taxon>Bacteria</taxon>
        <taxon>Pseudomonadati</taxon>
        <taxon>Pseudomonadota</taxon>
        <taxon>Gammaproteobacteria</taxon>
        <taxon>Cellvibrionales</taxon>
        <taxon>Spongiibacteraceae</taxon>
        <taxon>Sinobacterium</taxon>
    </lineage>
</organism>